<name>F8KR63_HELBC</name>
<dbReference type="RefSeq" id="WP_013889734.1">
    <property type="nucleotide sequence ID" value="NC_015674.1"/>
</dbReference>
<dbReference type="AlphaFoldDB" id="F8KR63"/>
<dbReference type="HOGENOM" id="CLU_3099506_0_0_7"/>
<gene>
    <name evidence="1" type="ordered locus">HBZC1_02510</name>
</gene>
<sequence length="51" mass="6132">MITSTFYWQNQPYPLYKNASIFDRLPPLHSVFFKKRIQVLVNLLCARFNVL</sequence>
<proteinExistence type="predicted"/>
<evidence type="ECO:0000313" key="1">
    <source>
        <dbReference type="EMBL" id="CCB79237.1"/>
    </source>
</evidence>
<dbReference type="EMBL" id="FR871757">
    <property type="protein sequence ID" value="CCB79237.1"/>
    <property type="molecule type" value="Genomic_DNA"/>
</dbReference>
<dbReference type="Proteomes" id="UP000008387">
    <property type="component" value="Chromosome"/>
</dbReference>
<organism evidence="1 2">
    <name type="scientific">Helicobacter bizzozeronii (strain CIII-1)</name>
    <dbReference type="NCBI Taxonomy" id="1002804"/>
    <lineage>
        <taxon>Bacteria</taxon>
        <taxon>Pseudomonadati</taxon>
        <taxon>Campylobacterota</taxon>
        <taxon>Epsilonproteobacteria</taxon>
        <taxon>Campylobacterales</taxon>
        <taxon>Helicobacteraceae</taxon>
        <taxon>Helicobacter</taxon>
    </lineage>
</organism>
<accession>F8KR63</accession>
<dbReference type="KEGG" id="hbi:HBZC1_02510"/>
<reference evidence="1 2" key="1">
    <citation type="journal article" date="2011" name="J. Bacteriol.">
        <title>Genome sequence of Helicobacter bizzozeronii strain CIII-1, an isolate from human gastric mucosa.</title>
        <authorList>
            <person name="Schott T."/>
            <person name="Rossi M."/>
            <person name="Hanninen M.L."/>
        </authorList>
    </citation>
    <scope>NUCLEOTIDE SEQUENCE [LARGE SCALE GENOMIC DNA]</scope>
    <source>
        <strain evidence="1 2">CIII-1</strain>
    </source>
</reference>
<protein>
    <submittedName>
        <fullName evidence="1">Uncharacterized protein</fullName>
    </submittedName>
</protein>
<evidence type="ECO:0000313" key="2">
    <source>
        <dbReference type="Proteomes" id="UP000008387"/>
    </source>
</evidence>
<dbReference type="STRING" id="1002804.HBZC1_02510"/>
<keyword evidence="2" id="KW-1185">Reference proteome</keyword>